<dbReference type="InterPro" id="IPR036282">
    <property type="entry name" value="Glutathione-S-Trfase_C_sf"/>
</dbReference>
<dbReference type="Pfam" id="PF00043">
    <property type="entry name" value="GST_C"/>
    <property type="match status" value="1"/>
</dbReference>
<dbReference type="Pfam" id="PF02798">
    <property type="entry name" value="GST_N"/>
    <property type="match status" value="1"/>
</dbReference>
<comment type="caution">
    <text evidence="4">The sequence shown here is derived from an EMBL/GenBank/DDBJ whole genome shotgun (WGS) entry which is preliminary data.</text>
</comment>
<feature type="domain" description="GST N-terminal" evidence="2">
    <location>
        <begin position="1"/>
        <end position="82"/>
    </location>
</feature>
<dbReference type="PANTHER" id="PTHR44051:SF2">
    <property type="entry name" value="HYPOTHETICAL GLUTATHIONE S-TRANSFERASE LIKE PROTEIN"/>
    <property type="match status" value="1"/>
</dbReference>
<comment type="similarity">
    <text evidence="1">Belongs to the GST superfamily.</text>
</comment>
<evidence type="ECO:0000259" key="2">
    <source>
        <dbReference type="PROSITE" id="PS50404"/>
    </source>
</evidence>
<dbReference type="SFLD" id="SFLDG00358">
    <property type="entry name" value="Main_(cytGST)"/>
    <property type="match status" value="1"/>
</dbReference>
<dbReference type="RefSeq" id="WP_320507052.1">
    <property type="nucleotide sequence ID" value="NZ_JAXCLW010000001.1"/>
</dbReference>
<dbReference type="SFLD" id="SFLDS00019">
    <property type="entry name" value="Glutathione_Transferase_(cytos"/>
    <property type="match status" value="1"/>
</dbReference>
<name>A0ABU5E6W1_9PROT</name>
<dbReference type="Gene3D" id="1.20.1050.10">
    <property type="match status" value="1"/>
</dbReference>
<dbReference type="InterPro" id="IPR036249">
    <property type="entry name" value="Thioredoxin-like_sf"/>
</dbReference>
<reference evidence="4 5" key="1">
    <citation type="journal article" date="2016" name="Antonie Van Leeuwenhoek">
        <title>Dongia soli sp. nov., isolated from soil from Dokdo, Korea.</title>
        <authorList>
            <person name="Kim D.U."/>
            <person name="Lee H."/>
            <person name="Kim H."/>
            <person name="Kim S.G."/>
            <person name="Ka J.O."/>
        </authorList>
    </citation>
    <scope>NUCLEOTIDE SEQUENCE [LARGE SCALE GENOMIC DNA]</scope>
    <source>
        <strain evidence="4 5">D78</strain>
    </source>
</reference>
<dbReference type="EMBL" id="JAXCLW010000001">
    <property type="protein sequence ID" value="MDY0882016.1"/>
    <property type="molecule type" value="Genomic_DNA"/>
</dbReference>
<dbReference type="Gene3D" id="3.40.30.10">
    <property type="entry name" value="Glutaredoxin"/>
    <property type="match status" value="1"/>
</dbReference>
<dbReference type="InterPro" id="IPR010987">
    <property type="entry name" value="Glutathione-S-Trfase_C-like"/>
</dbReference>
<evidence type="ECO:0000313" key="5">
    <source>
        <dbReference type="Proteomes" id="UP001279642"/>
    </source>
</evidence>
<accession>A0ABU5E6W1</accession>
<dbReference type="InterPro" id="IPR040079">
    <property type="entry name" value="Glutathione_S-Trfase"/>
</dbReference>
<dbReference type="InterPro" id="IPR004046">
    <property type="entry name" value="GST_C"/>
</dbReference>
<proteinExistence type="inferred from homology"/>
<dbReference type="SUPFAM" id="SSF47616">
    <property type="entry name" value="GST C-terminal domain-like"/>
    <property type="match status" value="1"/>
</dbReference>
<dbReference type="Proteomes" id="UP001279642">
    <property type="component" value="Unassembled WGS sequence"/>
</dbReference>
<organism evidence="4 5">
    <name type="scientific">Dongia soli</name>
    <dbReference type="NCBI Taxonomy" id="600628"/>
    <lineage>
        <taxon>Bacteria</taxon>
        <taxon>Pseudomonadati</taxon>
        <taxon>Pseudomonadota</taxon>
        <taxon>Alphaproteobacteria</taxon>
        <taxon>Rhodospirillales</taxon>
        <taxon>Dongiaceae</taxon>
        <taxon>Dongia</taxon>
    </lineage>
</organism>
<sequence>MYRLYDSAISGNAYKVRLMLHKLGLPCERIEMNVDDGSTRQAEFLARNPVGQVPVLQLPDGTYLAQSNAILVYLAEGTDLWPSDRLERARALQWMFFEQYNHEPTIAVVRHWVAHLGKTVDSEPLLPAKIAAGYRALDVMENHLTGRDFFVGESFTIADIALYAYSHVADEGGFDLTAYPAVRGWLDRVAVQPRHIAITD</sequence>
<evidence type="ECO:0000256" key="1">
    <source>
        <dbReference type="RuleBase" id="RU003494"/>
    </source>
</evidence>
<dbReference type="PROSITE" id="PS50405">
    <property type="entry name" value="GST_CTER"/>
    <property type="match status" value="1"/>
</dbReference>
<dbReference type="PROSITE" id="PS50404">
    <property type="entry name" value="GST_NTER"/>
    <property type="match status" value="1"/>
</dbReference>
<dbReference type="InterPro" id="IPR004045">
    <property type="entry name" value="Glutathione_S-Trfase_N"/>
</dbReference>
<dbReference type="SUPFAM" id="SSF52833">
    <property type="entry name" value="Thioredoxin-like"/>
    <property type="match status" value="1"/>
</dbReference>
<evidence type="ECO:0000313" key="4">
    <source>
        <dbReference type="EMBL" id="MDY0882016.1"/>
    </source>
</evidence>
<dbReference type="CDD" id="cd03056">
    <property type="entry name" value="GST_N_4"/>
    <property type="match status" value="1"/>
</dbReference>
<evidence type="ECO:0000259" key="3">
    <source>
        <dbReference type="PROSITE" id="PS50405"/>
    </source>
</evidence>
<dbReference type="PANTHER" id="PTHR44051">
    <property type="entry name" value="GLUTATHIONE S-TRANSFERASE-RELATED"/>
    <property type="match status" value="1"/>
</dbReference>
<protein>
    <submittedName>
        <fullName evidence="4">Glutathione S-transferase family protein</fullName>
    </submittedName>
</protein>
<keyword evidence="5" id="KW-1185">Reference proteome</keyword>
<dbReference type="SFLD" id="SFLDG01151">
    <property type="entry name" value="Main.2:_Nu-like"/>
    <property type="match status" value="1"/>
</dbReference>
<feature type="domain" description="GST C-terminal" evidence="3">
    <location>
        <begin position="84"/>
        <end position="200"/>
    </location>
</feature>
<gene>
    <name evidence="4" type="ORF">SMD27_04110</name>
</gene>